<dbReference type="Gene3D" id="1.10.10.60">
    <property type="entry name" value="Homeodomain-like"/>
    <property type="match status" value="2"/>
</dbReference>
<keyword evidence="2" id="KW-0238">DNA-binding</keyword>
<dbReference type="GO" id="GO:0003700">
    <property type="term" value="F:DNA-binding transcription factor activity"/>
    <property type="evidence" value="ECO:0007669"/>
    <property type="project" value="InterPro"/>
</dbReference>
<dbReference type="PROSITE" id="PS01124">
    <property type="entry name" value="HTH_ARAC_FAMILY_2"/>
    <property type="match status" value="1"/>
</dbReference>
<organism evidence="5 6">
    <name type="scientific">Candidatus Merdivicinus excrementipullorum</name>
    <dbReference type="NCBI Taxonomy" id="2840867"/>
    <lineage>
        <taxon>Bacteria</taxon>
        <taxon>Bacillati</taxon>
        <taxon>Bacillota</taxon>
        <taxon>Clostridia</taxon>
        <taxon>Eubacteriales</taxon>
        <taxon>Oscillospiraceae</taxon>
        <taxon>Oscillospiraceae incertae sedis</taxon>
        <taxon>Candidatus Merdivicinus</taxon>
    </lineage>
</organism>
<feature type="domain" description="HTH araC/xylS-type" evidence="4">
    <location>
        <begin position="157"/>
        <end position="255"/>
    </location>
</feature>
<evidence type="ECO:0000256" key="2">
    <source>
        <dbReference type="ARBA" id="ARBA00023125"/>
    </source>
</evidence>
<dbReference type="Pfam" id="PF02311">
    <property type="entry name" value="AraC_binding"/>
    <property type="match status" value="1"/>
</dbReference>
<keyword evidence="3" id="KW-0804">Transcription</keyword>
<dbReference type="InterPro" id="IPR037923">
    <property type="entry name" value="HTH-like"/>
</dbReference>
<dbReference type="Pfam" id="PF12833">
    <property type="entry name" value="HTH_18"/>
    <property type="match status" value="1"/>
</dbReference>
<evidence type="ECO:0000256" key="3">
    <source>
        <dbReference type="ARBA" id="ARBA00023163"/>
    </source>
</evidence>
<proteinExistence type="predicted"/>
<dbReference type="SUPFAM" id="SSF46689">
    <property type="entry name" value="Homeodomain-like"/>
    <property type="match status" value="2"/>
</dbReference>
<comment type="caution">
    <text evidence="5">The sequence shown here is derived from an EMBL/GenBank/DDBJ whole genome shotgun (WGS) entry which is preliminary data.</text>
</comment>
<dbReference type="SMART" id="SM00342">
    <property type="entry name" value="HTH_ARAC"/>
    <property type="match status" value="1"/>
</dbReference>
<dbReference type="PANTHER" id="PTHR43280">
    <property type="entry name" value="ARAC-FAMILY TRANSCRIPTIONAL REGULATOR"/>
    <property type="match status" value="1"/>
</dbReference>
<evidence type="ECO:0000256" key="1">
    <source>
        <dbReference type="ARBA" id="ARBA00023015"/>
    </source>
</evidence>
<dbReference type="AlphaFoldDB" id="A0A9D1FN36"/>
<dbReference type="EMBL" id="DVJP01000052">
    <property type="protein sequence ID" value="HIS76744.1"/>
    <property type="molecule type" value="Genomic_DNA"/>
</dbReference>
<dbReference type="SUPFAM" id="SSF51215">
    <property type="entry name" value="Regulatory protein AraC"/>
    <property type="match status" value="1"/>
</dbReference>
<reference evidence="5" key="1">
    <citation type="submission" date="2020-10" db="EMBL/GenBank/DDBJ databases">
        <authorList>
            <person name="Gilroy R."/>
        </authorList>
    </citation>
    <scope>NUCLEOTIDE SEQUENCE</scope>
    <source>
        <strain evidence="5">CHK199-13235</strain>
    </source>
</reference>
<sequence length="264" mass="30561">MKIRGFQIEPIYVVKEALEPGWSWVSDENRWTGFHLWYLYQNEVRIQTETGEYRLREGDTFLFDLSQNHRCTHDPQKPAALFSAYFHCDRTQELQALLQSGAIPKQNHPPLFSANLQLFEEATRSSNTPEETMLWLGPVFQQALSPLAGQVQRSKISEICREMDASPQKDWSLDQLASRAGYSKNQLIRLFRQATGYTPYAYLIRARITRAKHLLLFSDYTATEIAGLLGYSDLNHFSSQFYQKTGCYPSQYAESQKKREGKEP</sequence>
<protein>
    <submittedName>
        <fullName evidence="5">Helix-turn-helix transcriptional regulator</fullName>
    </submittedName>
</protein>
<dbReference type="PANTHER" id="PTHR43280:SF2">
    <property type="entry name" value="HTH-TYPE TRANSCRIPTIONAL REGULATOR EXSA"/>
    <property type="match status" value="1"/>
</dbReference>
<evidence type="ECO:0000313" key="5">
    <source>
        <dbReference type="EMBL" id="HIS76744.1"/>
    </source>
</evidence>
<evidence type="ECO:0000313" key="6">
    <source>
        <dbReference type="Proteomes" id="UP000824002"/>
    </source>
</evidence>
<dbReference type="InterPro" id="IPR009057">
    <property type="entry name" value="Homeodomain-like_sf"/>
</dbReference>
<keyword evidence="1" id="KW-0805">Transcription regulation</keyword>
<dbReference type="GO" id="GO:0043565">
    <property type="term" value="F:sequence-specific DNA binding"/>
    <property type="evidence" value="ECO:0007669"/>
    <property type="project" value="InterPro"/>
</dbReference>
<reference evidence="5" key="2">
    <citation type="journal article" date="2021" name="PeerJ">
        <title>Extensive microbial diversity within the chicken gut microbiome revealed by metagenomics and culture.</title>
        <authorList>
            <person name="Gilroy R."/>
            <person name="Ravi A."/>
            <person name="Getino M."/>
            <person name="Pursley I."/>
            <person name="Horton D.L."/>
            <person name="Alikhan N.F."/>
            <person name="Baker D."/>
            <person name="Gharbi K."/>
            <person name="Hall N."/>
            <person name="Watson M."/>
            <person name="Adriaenssens E.M."/>
            <person name="Foster-Nyarko E."/>
            <person name="Jarju S."/>
            <person name="Secka A."/>
            <person name="Antonio M."/>
            <person name="Oren A."/>
            <person name="Chaudhuri R.R."/>
            <person name="La Ragione R."/>
            <person name="Hildebrand F."/>
            <person name="Pallen M.J."/>
        </authorList>
    </citation>
    <scope>NUCLEOTIDE SEQUENCE</scope>
    <source>
        <strain evidence="5">CHK199-13235</strain>
    </source>
</reference>
<accession>A0A9D1FN36</accession>
<dbReference type="Proteomes" id="UP000824002">
    <property type="component" value="Unassembled WGS sequence"/>
</dbReference>
<dbReference type="InterPro" id="IPR003313">
    <property type="entry name" value="AraC-bd"/>
</dbReference>
<dbReference type="InterPro" id="IPR018060">
    <property type="entry name" value="HTH_AraC"/>
</dbReference>
<evidence type="ECO:0000259" key="4">
    <source>
        <dbReference type="PROSITE" id="PS01124"/>
    </source>
</evidence>
<gene>
    <name evidence="5" type="ORF">IAB51_08040</name>
</gene>
<name>A0A9D1FN36_9FIRM</name>